<feature type="domain" description="DNA mismatch repair protein MutS core" evidence="9">
    <location>
        <begin position="8"/>
        <end position="311"/>
    </location>
</feature>
<dbReference type="InterPro" id="IPR036187">
    <property type="entry name" value="DNA_mismatch_repair_MutS_sf"/>
</dbReference>
<feature type="non-terminal residue" evidence="11">
    <location>
        <position position="669"/>
    </location>
</feature>
<dbReference type="GO" id="GO:0019843">
    <property type="term" value="F:rRNA binding"/>
    <property type="evidence" value="ECO:0007669"/>
    <property type="project" value="UniProtKB-KW"/>
</dbReference>
<organism evidence="11 12">
    <name type="scientific">Candidatus Gallimonas intestinigallinarum</name>
    <dbReference type="NCBI Taxonomy" id="2838604"/>
    <lineage>
        <taxon>Bacteria</taxon>
        <taxon>Bacillati</taxon>
        <taxon>Bacillota</taxon>
        <taxon>Clostridia</taxon>
        <taxon>Candidatus Gallimonas</taxon>
    </lineage>
</organism>
<dbReference type="GO" id="GO:0005524">
    <property type="term" value="F:ATP binding"/>
    <property type="evidence" value="ECO:0007669"/>
    <property type="project" value="UniProtKB-KW"/>
</dbReference>
<dbReference type="InterPro" id="IPR000432">
    <property type="entry name" value="DNA_mismatch_repair_MutS_C"/>
</dbReference>
<dbReference type="GO" id="GO:0030983">
    <property type="term" value="F:mismatched DNA binding"/>
    <property type="evidence" value="ECO:0007669"/>
    <property type="project" value="InterPro"/>
</dbReference>
<dbReference type="SUPFAM" id="SSF52540">
    <property type="entry name" value="P-loop containing nucleoside triphosphate hydrolases"/>
    <property type="match status" value="1"/>
</dbReference>
<evidence type="ECO:0000256" key="7">
    <source>
        <dbReference type="ARBA" id="ARBA00023125"/>
    </source>
</evidence>
<keyword evidence="5" id="KW-0067">ATP-binding</keyword>
<keyword evidence="11" id="KW-0255">Endonuclease</keyword>
<evidence type="ECO:0000256" key="3">
    <source>
        <dbReference type="ARBA" id="ARBA00022741"/>
    </source>
</evidence>
<name>A0A9D2DX91_9FIRM</name>
<evidence type="ECO:0000259" key="10">
    <source>
        <dbReference type="SMART" id="SM00534"/>
    </source>
</evidence>
<dbReference type="GO" id="GO:0045910">
    <property type="term" value="P:negative regulation of DNA recombination"/>
    <property type="evidence" value="ECO:0007669"/>
    <property type="project" value="InterPro"/>
</dbReference>
<dbReference type="GO" id="GO:0140664">
    <property type="term" value="F:ATP-dependent DNA damage sensor activity"/>
    <property type="evidence" value="ECO:0007669"/>
    <property type="project" value="InterPro"/>
</dbReference>
<proteinExistence type="predicted"/>
<keyword evidence="7" id="KW-0238">DNA-binding</keyword>
<evidence type="ECO:0000256" key="4">
    <source>
        <dbReference type="ARBA" id="ARBA00022801"/>
    </source>
</evidence>
<dbReference type="InterPro" id="IPR005747">
    <property type="entry name" value="MutS2"/>
</dbReference>
<evidence type="ECO:0000313" key="11">
    <source>
        <dbReference type="EMBL" id="HIZ24693.1"/>
    </source>
</evidence>
<dbReference type="GO" id="GO:0016887">
    <property type="term" value="F:ATP hydrolysis activity"/>
    <property type="evidence" value="ECO:0007669"/>
    <property type="project" value="InterPro"/>
</dbReference>
<dbReference type="EMBL" id="DXBS01000085">
    <property type="protein sequence ID" value="HIZ24693.1"/>
    <property type="molecule type" value="Genomic_DNA"/>
</dbReference>
<keyword evidence="8" id="KW-0175">Coiled coil</keyword>
<dbReference type="PANTHER" id="PTHR48466:SF2">
    <property type="entry name" value="OS10G0509000 PROTEIN"/>
    <property type="match status" value="1"/>
</dbReference>
<dbReference type="PIRSF" id="PIRSF005814">
    <property type="entry name" value="MutS_YshD"/>
    <property type="match status" value="1"/>
</dbReference>
<dbReference type="GO" id="GO:0006298">
    <property type="term" value="P:mismatch repair"/>
    <property type="evidence" value="ECO:0007669"/>
    <property type="project" value="InterPro"/>
</dbReference>
<reference evidence="11" key="2">
    <citation type="submission" date="2021-04" db="EMBL/GenBank/DDBJ databases">
        <authorList>
            <person name="Gilroy R."/>
        </authorList>
    </citation>
    <scope>NUCLEOTIDE SEQUENCE</scope>
    <source>
        <strain evidence="11">CHK33-5263</strain>
    </source>
</reference>
<dbReference type="PANTHER" id="PTHR48466">
    <property type="entry name" value="OS10G0509000 PROTEIN-RELATED"/>
    <property type="match status" value="1"/>
</dbReference>
<protein>
    <submittedName>
        <fullName evidence="11">Endonuclease MutS2</fullName>
    </submittedName>
</protein>
<evidence type="ECO:0000256" key="6">
    <source>
        <dbReference type="ARBA" id="ARBA00022884"/>
    </source>
</evidence>
<dbReference type="InterPro" id="IPR027417">
    <property type="entry name" value="P-loop_NTPase"/>
</dbReference>
<evidence type="ECO:0000259" key="9">
    <source>
        <dbReference type="SMART" id="SM00533"/>
    </source>
</evidence>
<dbReference type="FunFam" id="3.40.50.300:FF:000830">
    <property type="entry name" value="Endonuclease MutS2"/>
    <property type="match status" value="1"/>
</dbReference>
<evidence type="ECO:0000313" key="12">
    <source>
        <dbReference type="Proteomes" id="UP000824044"/>
    </source>
</evidence>
<dbReference type="Gene3D" id="3.40.50.300">
    <property type="entry name" value="P-loop containing nucleotide triphosphate hydrolases"/>
    <property type="match status" value="1"/>
</dbReference>
<evidence type="ECO:0000256" key="5">
    <source>
        <dbReference type="ARBA" id="ARBA00022840"/>
    </source>
</evidence>
<dbReference type="Pfam" id="PF00488">
    <property type="entry name" value="MutS_V"/>
    <property type="match status" value="1"/>
</dbReference>
<evidence type="ECO:0000256" key="8">
    <source>
        <dbReference type="SAM" id="Coils"/>
    </source>
</evidence>
<keyword evidence="2" id="KW-0699">rRNA-binding</keyword>
<dbReference type="NCBIfam" id="TIGR01069">
    <property type="entry name" value="mutS2"/>
    <property type="match status" value="1"/>
</dbReference>
<dbReference type="Proteomes" id="UP000824044">
    <property type="component" value="Unassembled WGS sequence"/>
</dbReference>
<comment type="caution">
    <text evidence="11">The sequence shown here is derived from an EMBL/GenBank/DDBJ whole genome shotgun (WGS) entry which is preliminary data.</text>
</comment>
<dbReference type="AlphaFoldDB" id="A0A9D2DX91"/>
<keyword evidence="1" id="KW-0540">Nuclease</keyword>
<keyword evidence="4" id="KW-0378">Hydrolase</keyword>
<dbReference type="GO" id="GO:0004519">
    <property type="term" value="F:endonuclease activity"/>
    <property type="evidence" value="ECO:0007669"/>
    <property type="project" value="UniProtKB-KW"/>
</dbReference>
<gene>
    <name evidence="11" type="ORF">H9812_04365</name>
</gene>
<dbReference type="SMART" id="SM00533">
    <property type="entry name" value="MUTSd"/>
    <property type="match status" value="1"/>
</dbReference>
<dbReference type="SMART" id="SM00534">
    <property type="entry name" value="MUTSac"/>
    <property type="match status" value="1"/>
</dbReference>
<evidence type="ECO:0000256" key="2">
    <source>
        <dbReference type="ARBA" id="ARBA00022730"/>
    </source>
</evidence>
<dbReference type="InterPro" id="IPR045076">
    <property type="entry name" value="MutS"/>
</dbReference>
<feature type="coiled-coil region" evidence="8">
    <location>
        <begin position="519"/>
        <end position="560"/>
    </location>
</feature>
<evidence type="ECO:0000256" key="1">
    <source>
        <dbReference type="ARBA" id="ARBA00022722"/>
    </source>
</evidence>
<dbReference type="SUPFAM" id="SSF48334">
    <property type="entry name" value="DNA repair protein MutS, domain III"/>
    <property type="match status" value="1"/>
</dbReference>
<reference evidence="11" key="1">
    <citation type="journal article" date="2021" name="PeerJ">
        <title>Extensive microbial diversity within the chicken gut microbiome revealed by metagenomics and culture.</title>
        <authorList>
            <person name="Gilroy R."/>
            <person name="Ravi A."/>
            <person name="Getino M."/>
            <person name="Pursley I."/>
            <person name="Horton D.L."/>
            <person name="Alikhan N.F."/>
            <person name="Baker D."/>
            <person name="Gharbi K."/>
            <person name="Hall N."/>
            <person name="Watson M."/>
            <person name="Adriaenssens E.M."/>
            <person name="Foster-Nyarko E."/>
            <person name="Jarju S."/>
            <person name="Secka A."/>
            <person name="Antonio M."/>
            <person name="Oren A."/>
            <person name="Chaudhuri R.R."/>
            <person name="La Ragione R."/>
            <person name="Hildebrand F."/>
            <person name="Pallen M.J."/>
        </authorList>
    </citation>
    <scope>NUCLEOTIDE SEQUENCE</scope>
    <source>
        <strain evidence="11">CHK33-5263</strain>
    </source>
</reference>
<feature type="domain" description="DNA mismatch repair proteins mutS family" evidence="10">
    <location>
        <begin position="324"/>
        <end position="509"/>
    </location>
</feature>
<sequence length="669" mass="73919">MNEHAKRLELDKILAACASHAVLEAGKEKILALEPVRTVGEAKELLDLTEEASLLLFTLGSGKVEEFPACEDSLARARKGATLSMAELLGVARLLRAARVLYSSVRSFSDERIVKMRFLTEHLMFDRNLEEDIGRKILNENELSDHASEKLFSLRSQIRQLGERIRARLQGYLAGEEKKYLQDGIVTVRGDRFVIPVKAEYKRSVKGFVHDRSQSGATVFVEPEEVLEMNNELRGLMLDEREEVERILADLSRAVGRMHDALLHDMAVLAEADSFYARAEYAYSVKGVKPALGGNGMVEIIKGRHPLLDAKKAVPVTLSVGGEYRFLLISGANTGGKTVTLKMCGLFCLMAACGLFVPAAEGTRLAVFDNVWCDVGDSQSIEENLSTFSSHVAHLKEILEGATEKSLVLIDEPGGGTDPEEGAALARAVLTDLLRRGCRGIVTTHYSSLKEFAYAEDGIENGCMEFDAADFRPLYRLKIGAPGSSNALLICTRLGLPAQTIEEARGYLSEGARSFEHTLRAAEESRVQTEAAMQAARKQQREWEQRLSELGKEEEKFRRERERFLASSKAEARRIVAERTADAEELLVEMEKIFEKQNYSEADLIRARTLKNKLENAPTEEEPVRAVPVDAATLNVGDLVMVGSLGTEGAVLSVRREKGMCDVQAGALR</sequence>
<keyword evidence="3" id="KW-0547">Nucleotide-binding</keyword>
<dbReference type="InterPro" id="IPR007696">
    <property type="entry name" value="DNA_mismatch_repair_MutS_core"/>
</dbReference>
<accession>A0A9D2DX91</accession>
<keyword evidence="6" id="KW-0694">RNA-binding</keyword>